<name>A0A2H6K872_9APIC</name>
<dbReference type="Gene3D" id="1.10.287.90">
    <property type="match status" value="1"/>
</dbReference>
<protein>
    <submittedName>
        <fullName evidence="5">Cytochrome C family oxidase subunit transmembrane domain-containing protein</fullName>
    </submittedName>
</protein>
<evidence type="ECO:0000256" key="1">
    <source>
        <dbReference type="ARBA" id="ARBA00004370"/>
    </source>
</evidence>
<dbReference type="EMBL" id="BDSA01000001">
    <property type="protein sequence ID" value="GBE59191.1"/>
    <property type="molecule type" value="Genomic_DNA"/>
</dbReference>
<keyword evidence="4" id="KW-1133">Transmembrane helix</keyword>
<dbReference type="OrthoDB" id="430505at2759"/>
<comment type="subcellular location">
    <subcellularLocation>
        <location evidence="1">Membrane</location>
    </subcellularLocation>
</comment>
<proteinExistence type="predicted"/>
<dbReference type="SUPFAM" id="SSF81464">
    <property type="entry name" value="Cytochrome c oxidase subunit II-like, transmembrane region"/>
    <property type="match status" value="1"/>
</dbReference>
<evidence type="ECO:0000256" key="2">
    <source>
        <dbReference type="ARBA" id="ARBA00022692"/>
    </source>
</evidence>
<dbReference type="GeneID" id="39872961"/>
<accession>A0A2H6K872</accession>
<keyword evidence="3 4" id="KW-0472">Membrane</keyword>
<keyword evidence="2 4" id="KW-0812">Transmembrane</keyword>
<dbReference type="GO" id="GO:0016020">
    <property type="term" value="C:membrane"/>
    <property type="evidence" value="ECO:0007669"/>
    <property type="project" value="UniProtKB-SubCell"/>
</dbReference>
<evidence type="ECO:0000256" key="3">
    <source>
        <dbReference type="ARBA" id="ARBA00023136"/>
    </source>
</evidence>
<evidence type="ECO:0000256" key="4">
    <source>
        <dbReference type="SAM" id="Phobius"/>
    </source>
</evidence>
<dbReference type="InterPro" id="IPR036257">
    <property type="entry name" value="Cyt_c_oxidase_su2_TM_sf"/>
</dbReference>
<reference evidence="5 6" key="1">
    <citation type="journal article" date="2017" name="BMC Genomics">
        <title>Whole-genome assembly of Babesia ovata and comparative genomics between closely related pathogens.</title>
        <authorList>
            <person name="Yamagishi J."/>
            <person name="Asada M."/>
            <person name="Hakimi H."/>
            <person name="Tanaka T.Q."/>
            <person name="Sugimoto C."/>
            <person name="Kawazu S."/>
        </authorList>
    </citation>
    <scope>NUCLEOTIDE SEQUENCE [LARGE SCALE GENOMIC DNA]</scope>
    <source>
        <strain evidence="5 6">Miyake</strain>
    </source>
</reference>
<dbReference type="VEuPathDB" id="PiroplasmaDB:BOVATA_006840"/>
<organism evidence="5 6">
    <name type="scientific">Babesia ovata</name>
    <dbReference type="NCBI Taxonomy" id="189622"/>
    <lineage>
        <taxon>Eukaryota</taxon>
        <taxon>Sar</taxon>
        <taxon>Alveolata</taxon>
        <taxon>Apicomplexa</taxon>
        <taxon>Aconoidasida</taxon>
        <taxon>Piroplasmida</taxon>
        <taxon>Babesiidae</taxon>
        <taxon>Babesia</taxon>
    </lineage>
</organism>
<dbReference type="RefSeq" id="XP_028865434.1">
    <property type="nucleotide sequence ID" value="XM_029009601.1"/>
</dbReference>
<feature type="transmembrane region" description="Helical" evidence="4">
    <location>
        <begin position="61"/>
        <end position="80"/>
    </location>
</feature>
<sequence length="82" mass="9124">MSDGGASNGGSRKSLLQHIRSRLQIPSIRHFPAQADAPQRWRTQIGGFDPATPYAEALINYHNHAATFMIFVVLTVVHTIRK</sequence>
<comment type="caution">
    <text evidence="5">The sequence shown here is derived from an EMBL/GenBank/DDBJ whole genome shotgun (WGS) entry which is preliminary data.</text>
</comment>
<evidence type="ECO:0000313" key="6">
    <source>
        <dbReference type="Proteomes" id="UP000236319"/>
    </source>
</evidence>
<dbReference type="Proteomes" id="UP000236319">
    <property type="component" value="Unassembled WGS sequence"/>
</dbReference>
<dbReference type="AlphaFoldDB" id="A0A2H6K872"/>
<evidence type="ECO:0000313" key="5">
    <source>
        <dbReference type="EMBL" id="GBE59191.1"/>
    </source>
</evidence>
<gene>
    <name evidence="5" type="ORF">BOVATA_006840</name>
</gene>
<keyword evidence="6" id="KW-1185">Reference proteome</keyword>